<dbReference type="GO" id="GO:0007611">
    <property type="term" value="P:learning or memory"/>
    <property type="evidence" value="ECO:0007669"/>
    <property type="project" value="UniProtKB-ARBA"/>
</dbReference>
<keyword evidence="2" id="KW-0597">Phosphoprotein</keyword>
<dbReference type="GO" id="GO:0034236">
    <property type="term" value="F:protein kinase A catalytic subunit binding"/>
    <property type="evidence" value="ECO:0007669"/>
    <property type="project" value="TreeGrafter"/>
</dbReference>
<dbReference type="InterPro" id="IPR018490">
    <property type="entry name" value="cNMP-bd_dom_sf"/>
</dbReference>
<dbReference type="SMART" id="SM00100">
    <property type="entry name" value="cNMP"/>
    <property type="match status" value="1"/>
</dbReference>
<dbReference type="SUPFAM" id="SSF51206">
    <property type="entry name" value="cAMP-binding domain-like"/>
    <property type="match status" value="2"/>
</dbReference>
<evidence type="ECO:0000313" key="9">
    <source>
        <dbReference type="Proteomes" id="UP001168821"/>
    </source>
</evidence>
<accession>A0AA38HJY5</accession>
<keyword evidence="4" id="KW-0677">Repeat</keyword>
<keyword evidence="5" id="KW-0547">Nucleotide-binding</keyword>
<dbReference type="GO" id="GO:0005829">
    <property type="term" value="C:cytosol"/>
    <property type="evidence" value="ECO:0007669"/>
    <property type="project" value="TreeGrafter"/>
</dbReference>
<dbReference type="PROSITE" id="PS50042">
    <property type="entry name" value="CNMP_BINDING_3"/>
    <property type="match status" value="2"/>
</dbReference>
<dbReference type="Proteomes" id="UP001168821">
    <property type="component" value="Unassembled WGS sequence"/>
</dbReference>
<dbReference type="Gene3D" id="2.60.120.10">
    <property type="entry name" value="Jelly Rolls"/>
    <property type="match status" value="2"/>
</dbReference>
<evidence type="ECO:0000259" key="7">
    <source>
        <dbReference type="PROSITE" id="PS50042"/>
    </source>
</evidence>
<feature type="domain" description="Cyclic nucleotide-binding" evidence="7">
    <location>
        <begin position="76"/>
        <end position="197"/>
    </location>
</feature>
<dbReference type="InterPro" id="IPR014710">
    <property type="entry name" value="RmlC-like_jellyroll"/>
</dbReference>
<dbReference type="InterPro" id="IPR000595">
    <property type="entry name" value="cNMP-bd_dom"/>
</dbReference>
<evidence type="ECO:0000256" key="1">
    <source>
        <dbReference type="ARBA" id="ARBA00005753"/>
    </source>
</evidence>
<evidence type="ECO:0000256" key="2">
    <source>
        <dbReference type="ARBA" id="ARBA00022553"/>
    </source>
</evidence>
<gene>
    <name evidence="8" type="ORF">Zmor_004274</name>
</gene>
<dbReference type="InterPro" id="IPR018488">
    <property type="entry name" value="cNMP-bd_CS"/>
</dbReference>
<organism evidence="8 9">
    <name type="scientific">Zophobas morio</name>
    <dbReference type="NCBI Taxonomy" id="2755281"/>
    <lineage>
        <taxon>Eukaryota</taxon>
        <taxon>Metazoa</taxon>
        <taxon>Ecdysozoa</taxon>
        <taxon>Arthropoda</taxon>
        <taxon>Hexapoda</taxon>
        <taxon>Insecta</taxon>
        <taxon>Pterygota</taxon>
        <taxon>Neoptera</taxon>
        <taxon>Endopterygota</taxon>
        <taxon>Coleoptera</taxon>
        <taxon>Polyphaga</taxon>
        <taxon>Cucujiformia</taxon>
        <taxon>Tenebrionidae</taxon>
        <taxon>Zophobas</taxon>
    </lineage>
</organism>
<keyword evidence="3" id="KW-0116">cAMP-binding</keyword>
<reference evidence="8" key="1">
    <citation type="journal article" date="2023" name="G3 (Bethesda)">
        <title>Whole genome assemblies of Zophobas morio and Tenebrio molitor.</title>
        <authorList>
            <person name="Kaur S."/>
            <person name="Stinson S.A."/>
            <person name="diCenzo G.C."/>
        </authorList>
    </citation>
    <scope>NUCLEOTIDE SEQUENCE</scope>
    <source>
        <strain evidence="8">QUZm001</strain>
    </source>
</reference>
<dbReference type="PROSITE" id="PS00888">
    <property type="entry name" value="CNMP_BINDING_1"/>
    <property type="match status" value="1"/>
</dbReference>
<name>A0AA38HJY5_9CUCU</name>
<dbReference type="CDD" id="cd00038">
    <property type="entry name" value="CAP_ED"/>
    <property type="match status" value="2"/>
</dbReference>
<dbReference type="GO" id="GO:0030552">
    <property type="term" value="F:cAMP binding"/>
    <property type="evidence" value="ECO:0007669"/>
    <property type="project" value="UniProtKB-KW"/>
</dbReference>
<evidence type="ECO:0000256" key="4">
    <source>
        <dbReference type="ARBA" id="ARBA00022737"/>
    </source>
</evidence>
<dbReference type="PANTHER" id="PTHR11635:SF152">
    <property type="entry name" value="CAMP-DEPENDENT PROTEIN KINASE TYPE I REGULATORY SUBUNIT-RELATED"/>
    <property type="match status" value="1"/>
</dbReference>
<protein>
    <recommendedName>
        <fullName evidence="7">Cyclic nucleotide-binding domain-containing protein</fullName>
    </recommendedName>
</protein>
<feature type="domain" description="Cyclic nucleotide-binding" evidence="7">
    <location>
        <begin position="16"/>
        <end position="73"/>
    </location>
</feature>
<dbReference type="PANTHER" id="PTHR11635">
    <property type="entry name" value="CAMP-DEPENDENT PROTEIN KINASE REGULATORY CHAIN"/>
    <property type="match status" value="1"/>
</dbReference>
<dbReference type="PRINTS" id="PR00103">
    <property type="entry name" value="CAMPKINASE"/>
</dbReference>
<evidence type="ECO:0000256" key="6">
    <source>
        <dbReference type="ARBA" id="ARBA00023149"/>
    </source>
</evidence>
<proteinExistence type="inferred from homology"/>
<dbReference type="AlphaFoldDB" id="A0AA38HJY5"/>
<dbReference type="GO" id="GO:0004862">
    <property type="term" value="F:cAMP-dependent protein kinase inhibitor activity"/>
    <property type="evidence" value="ECO:0007669"/>
    <property type="project" value="TreeGrafter"/>
</dbReference>
<evidence type="ECO:0000313" key="8">
    <source>
        <dbReference type="EMBL" id="KAJ3625380.1"/>
    </source>
</evidence>
<dbReference type="FunFam" id="2.60.120.10:FF:000006">
    <property type="entry name" value="cAMP-dependent protein kinase type I-alpha regulatory subunit"/>
    <property type="match status" value="1"/>
</dbReference>
<sequence length="202" mass="22713">MAPCEFKDGDYIIKQGKNGSFGELALIYGTPRAATIKANGDVKCWSLDRDTYRHVVMANTIRKRQMYSDFLERVPILEPLDHWERLTVADALEQATFQDGETVVKQGDRGDEFYLIIEGEAVVTQDLGNGQPPIVVGRLGRSQYFGEIALITNRPRAATVTAAGLLKCVKLDRDRFERVLGPCEELLKRNIQAYNSYISLKV</sequence>
<dbReference type="EMBL" id="JALNTZ010001435">
    <property type="protein sequence ID" value="KAJ3625380.1"/>
    <property type="molecule type" value="Genomic_DNA"/>
</dbReference>
<dbReference type="GO" id="GO:0005952">
    <property type="term" value="C:cAMP-dependent protein kinase complex"/>
    <property type="evidence" value="ECO:0007669"/>
    <property type="project" value="InterPro"/>
</dbReference>
<evidence type="ECO:0000256" key="3">
    <source>
        <dbReference type="ARBA" id="ARBA00022566"/>
    </source>
</evidence>
<comment type="caution">
    <text evidence="8">The sequence shown here is derived from an EMBL/GenBank/DDBJ whole genome shotgun (WGS) entry which is preliminary data.</text>
</comment>
<keyword evidence="6" id="KW-0114">cAMP</keyword>
<dbReference type="Pfam" id="PF00027">
    <property type="entry name" value="cNMP_binding"/>
    <property type="match status" value="1"/>
</dbReference>
<evidence type="ECO:0000256" key="5">
    <source>
        <dbReference type="ARBA" id="ARBA00022741"/>
    </source>
</evidence>
<keyword evidence="9" id="KW-1185">Reference proteome</keyword>
<dbReference type="InterPro" id="IPR050503">
    <property type="entry name" value="cAMP-dep_PK_reg_su-like"/>
</dbReference>
<dbReference type="PROSITE" id="PS00889">
    <property type="entry name" value="CNMP_BINDING_2"/>
    <property type="match status" value="2"/>
</dbReference>
<comment type="similarity">
    <text evidence="1">Belongs to the cAMP-dependent kinase regulatory chain family.</text>
</comment>